<dbReference type="AlphaFoldDB" id="A0AAD6VAI6"/>
<accession>A0AAD6VAI6</accession>
<sequence>MVVPYDIFEEILSYFCDGDTLHKPYLQKLCLVSRSFREICRPAIFRDLKIRFRPKPWPPSDSTADEKATENSTVVFDPLEHYRKMFDILISSQELPQYVQSLTIVDTPIQRPYYQSWLGDNTAAELVCSFLNICAFIQTLSIHSTANWNLLPSPLRDCLSKVFASPSLRTLHLYASVALHDPTDFLAIFPINSESGLQNLTLTDVTFTADVPKENSEQPRSLPVQAQLKSLSINYIDQDDDGPKLVSLLLDRKHSPFAIDHLSTFIITGLCVWDRWACTVLDAQSTTNTLRQLGLHGILYDAQLPFTQNLERFTNITYMSLHIHSDVYRDGRCDIFKDVLDSTPPQVLRTLQKITIFAGEDPLDCFAELSAISHYFKSDFTPSLRVCEVVVMMPGYTYETIEESLAFATERGLLRVDFVPAYPIPDPP</sequence>
<dbReference type="Proteomes" id="UP001219525">
    <property type="component" value="Unassembled WGS sequence"/>
</dbReference>
<dbReference type="EMBL" id="JARJCW010000047">
    <property type="protein sequence ID" value="KAJ7204328.1"/>
    <property type="molecule type" value="Genomic_DNA"/>
</dbReference>
<evidence type="ECO:0000313" key="1">
    <source>
        <dbReference type="EMBL" id="KAJ7204328.1"/>
    </source>
</evidence>
<protein>
    <recommendedName>
        <fullName evidence="3">F-box domain-containing protein</fullName>
    </recommendedName>
</protein>
<proteinExistence type="predicted"/>
<keyword evidence="2" id="KW-1185">Reference proteome</keyword>
<evidence type="ECO:0000313" key="2">
    <source>
        <dbReference type="Proteomes" id="UP001219525"/>
    </source>
</evidence>
<evidence type="ECO:0008006" key="3">
    <source>
        <dbReference type="Google" id="ProtNLM"/>
    </source>
</evidence>
<name>A0AAD6VAI6_9AGAR</name>
<organism evidence="1 2">
    <name type="scientific">Mycena pura</name>
    <dbReference type="NCBI Taxonomy" id="153505"/>
    <lineage>
        <taxon>Eukaryota</taxon>
        <taxon>Fungi</taxon>
        <taxon>Dikarya</taxon>
        <taxon>Basidiomycota</taxon>
        <taxon>Agaricomycotina</taxon>
        <taxon>Agaricomycetes</taxon>
        <taxon>Agaricomycetidae</taxon>
        <taxon>Agaricales</taxon>
        <taxon>Marasmiineae</taxon>
        <taxon>Mycenaceae</taxon>
        <taxon>Mycena</taxon>
    </lineage>
</organism>
<comment type="caution">
    <text evidence="1">The sequence shown here is derived from an EMBL/GenBank/DDBJ whole genome shotgun (WGS) entry which is preliminary data.</text>
</comment>
<gene>
    <name evidence="1" type="ORF">GGX14DRAFT_460012</name>
</gene>
<reference evidence="1" key="1">
    <citation type="submission" date="2023-03" db="EMBL/GenBank/DDBJ databases">
        <title>Massive genome expansion in bonnet fungi (Mycena s.s.) driven by repeated elements and novel gene families across ecological guilds.</title>
        <authorList>
            <consortium name="Lawrence Berkeley National Laboratory"/>
            <person name="Harder C.B."/>
            <person name="Miyauchi S."/>
            <person name="Viragh M."/>
            <person name="Kuo A."/>
            <person name="Thoen E."/>
            <person name="Andreopoulos B."/>
            <person name="Lu D."/>
            <person name="Skrede I."/>
            <person name="Drula E."/>
            <person name="Henrissat B."/>
            <person name="Morin E."/>
            <person name="Kohler A."/>
            <person name="Barry K."/>
            <person name="LaButti K."/>
            <person name="Morin E."/>
            <person name="Salamov A."/>
            <person name="Lipzen A."/>
            <person name="Mereny Z."/>
            <person name="Hegedus B."/>
            <person name="Baldrian P."/>
            <person name="Stursova M."/>
            <person name="Weitz H."/>
            <person name="Taylor A."/>
            <person name="Grigoriev I.V."/>
            <person name="Nagy L.G."/>
            <person name="Martin F."/>
            <person name="Kauserud H."/>
        </authorList>
    </citation>
    <scope>NUCLEOTIDE SEQUENCE</scope>
    <source>
        <strain evidence="1">9144</strain>
    </source>
</reference>